<dbReference type="Pfam" id="PF00501">
    <property type="entry name" value="AMP-binding"/>
    <property type="match status" value="1"/>
</dbReference>
<dbReference type="Gene3D" id="3.40.50.12780">
    <property type="entry name" value="N-terminal domain of ligase-like"/>
    <property type="match status" value="1"/>
</dbReference>
<accession>A0A432XYK2</accession>
<evidence type="ECO:0000313" key="3">
    <source>
        <dbReference type="Proteomes" id="UP000287649"/>
    </source>
</evidence>
<comment type="caution">
    <text evidence="2">The sequence shown here is derived from an EMBL/GenBank/DDBJ whole genome shotgun (WGS) entry which is preliminary data.</text>
</comment>
<dbReference type="Gene3D" id="3.30.300.30">
    <property type="match status" value="1"/>
</dbReference>
<reference evidence="3" key="1">
    <citation type="journal article" date="2018" name="Front. Microbiol.">
        <title>Genome-Based Analysis Reveals the Taxonomy and Diversity of the Family Idiomarinaceae.</title>
        <authorList>
            <person name="Liu Y."/>
            <person name="Lai Q."/>
            <person name="Shao Z."/>
        </authorList>
    </citation>
    <scope>NUCLEOTIDE SEQUENCE [LARGE SCALE GENOMIC DNA]</scope>
    <source>
        <strain evidence="3">PO-M2</strain>
    </source>
</reference>
<protein>
    <submittedName>
        <fullName evidence="2">Acyl-CoA synthetase</fullName>
    </submittedName>
</protein>
<dbReference type="EMBL" id="PIPX01000002">
    <property type="protein sequence ID" value="RUO53661.1"/>
    <property type="molecule type" value="Genomic_DNA"/>
</dbReference>
<dbReference type="Proteomes" id="UP000287649">
    <property type="component" value="Unassembled WGS sequence"/>
</dbReference>
<dbReference type="InterPro" id="IPR042099">
    <property type="entry name" value="ANL_N_sf"/>
</dbReference>
<feature type="domain" description="AMP-dependent synthetase/ligase" evidence="1">
    <location>
        <begin position="112"/>
        <end position="267"/>
    </location>
</feature>
<dbReference type="InterPro" id="IPR000873">
    <property type="entry name" value="AMP-dep_synth/lig_dom"/>
</dbReference>
<dbReference type="AlphaFoldDB" id="A0A432XYK2"/>
<proteinExistence type="predicted"/>
<evidence type="ECO:0000313" key="2">
    <source>
        <dbReference type="EMBL" id="RUO53661.1"/>
    </source>
</evidence>
<sequence length="434" mass="49456">MWLKSDTTNWFLNLPKTAPWHGFHVDVQAARQWLKARSEQRWLLFDGDSYRFTVWFFALLAENRQPVMPQNNHSETLRLVSTVIDAELPPQLPQAVQSAELKPLSGRLITTLTLFTSGSSGEPQAIRKSARQLFNEVQTLESTFGETLRDAEVITTISHQHIYGLLFTVIWPVCAGRCLVAQRVEYLEQWQQYHQQANAYCIVSSPAHLERFDDLTHMQHHPTRLRAVFSSGGPLADQVPQRFIGAGLAAPFEIYGSTETGGIGWRQRSATTTAFRRFTNVEIGVNNEHCLQLRSPHLPDHTLFTTSDKVELISPDEFNVLGRADRIVKIAEKRVSLAELERFCEAHPWIDKAKSCQLYQPRTTLGLVLVLTAAGQQQLAQEGRLDMRRKIREHLQQRFDKVVLPRKFRYVDTLPCNASGKTTLAMLQQLFEAS</sequence>
<dbReference type="InterPro" id="IPR045851">
    <property type="entry name" value="AMP-bd_C_sf"/>
</dbReference>
<name>A0A432XYK2_9GAMM</name>
<keyword evidence="3" id="KW-1185">Reference proteome</keyword>
<organism evidence="2 3">
    <name type="scientific">Pseudidiomarina homiensis</name>
    <dbReference type="NCBI Taxonomy" id="364198"/>
    <lineage>
        <taxon>Bacteria</taxon>
        <taxon>Pseudomonadati</taxon>
        <taxon>Pseudomonadota</taxon>
        <taxon>Gammaproteobacteria</taxon>
        <taxon>Alteromonadales</taxon>
        <taxon>Idiomarinaceae</taxon>
        <taxon>Pseudidiomarina</taxon>
    </lineage>
</organism>
<dbReference type="OrthoDB" id="9787658at2"/>
<dbReference type="PANTHER" id="PTHR45398:SF1">
    <property type="entry name" value="ENZYME, PUTATIVE (JCVI)-RELATED"/>
    <property type="match status" value="1"/>
</dbReference>
<evidence type="ECO:0000259" key="1">
    <source>
        <dbReference type="Pfam" id="PF00501"/>
    </source>
</evidence>
<dbReference type="PANTHER" id="PTHR45398">
    <property type="match status" value="1"/>
</dbReference>
<dbReference type="SUPFAM" id="SSF56801">
    <property type="entry name" value="Acetyl-CoA synthetase-like"/>
    <property type="match status" value="1"/>
</dbReference>
<dbReference type="RefSeq" id="WP_126773616.1">
    <property type="nucleotide sequence ID" value="NZ_PIPX01000002.1"/>
</dbReference>
<gene>
    <name evidence="2" type="ORF">CWI70_10820</name>
</gene>